<evidence type="ECO:0000256" key="1">
    <source>
        <dbReference type="SAM" id="MobiDB-lite"/>
    </source>
</evidence>
<dbReference type="EMBL" id="BDGG01000001">
    <property type="protein sequence ID" value="GAU89976.1"/>
    <property type="molecule type" value="Genomic_DNA"/>
</dbReference>
<sequence length="113" mass="12211">MLQTEKWKNHPKNINGSARMNQTDTQCSGAAQQRGTRELLSRTEAVAAAIEPSATLSAPSSSFAQSILESVTTAANRDINPSVIASTFPITAANSLRVDASRSRHCQQQEQRN</sequence>
<dbReference type="Proteomes" id="UP000186922">
    <property type="component" value="Unassembled WGS sequence"/>
</dbReference>
<evidence type="ECO:0000313" key="2">
    <source>
        <dbReference type="EMBL" id="GAU89976.1"/>
    </source>
</evidence>
<name>A0A1D1UJU4_RAMVA</name>
<protein>
    <submittedName>
        <fullName evidence="2">Uncharacterized protein</fullName>
    </submittedName>
</protein>
<dbReference type="AlphaFoldDB" id="A0A1D1UJU4"/>
<reference evidence="2 3" key="1">
    <citation type="journal article" date="2016" name="Nat. Commun.">
        <title>Extremotolerant tardigrade genome and improved radiotolerance of human cultured cells by tardigrade-unique protein.</title>
        <authorList>
            <person name="Hashimoto T."/>
            <person name="Horikawa D.D."/>
            <person name="Saito Y."/>
            <person name="Kuwahara H."/>
            <person name="Kozuka-Hata H."/>
            <person name="Shin-I T."/>
            <person name="Minakuchi Y."/>
            <person name="Ohishi K."/>
            <person name="Motoyama A."/>
            <person name="Aizu T."/>
            <person name="Enomoto A."/>
            <person name="Kondo K."/>
            <person name="Tanaka S."/>
            <person name="Hara Y."/>
            <person name="Koshikawa S."/>
            <person name="Sagara H."/>
            <person name="Miura T."/>
            <person name="Yokobori S."/>
            <person name="Miyagawa K."/>
            <person name="Suzuki Y."/>
            <person name="Kubo T."/>
            <person name="Oyama M."/>
            <person name="Kohara Y."/>
            <person name="Fujiyama A."/>
            <person name="Arakawa K."/>
            <person name="Katayama T."/>
            <person name="Toyoda A."/>
            <person name="Kunieda T."/>
        </authorList>
    </citation>
    <scope>NUCLEOTIDE SEQUENCE [LARGE SCALE GENOMIC DNA]</scope>
    <source>
        <strain evidence="2 3">YOKOZUNA-1</strain>
    </source>
</reference>
<feature type="compositionally biased region" description="Polar residues" evidence="1">
    <location>
        <begin position="12"/>
        <end position="34"/>
    </location>
</feature>
<organism evidence="2 3">
    <name type="scientific">Ramazzottius varieornatus</name>
    <name type="common">Water bear</name>
    <name type="synonym">Tardigrade</name>
    <dbReference type="NCBI Taxonomy" id="947166"/>
    <lineage>
        <taxon>Eukaryota</taxon>
        <taxon>Metazoa</taxon>
        <taxon>Ecdysozoa</taxon>
        <taxon>Tardigrada</taxon>
        <taxon>Eutardigrada</taxon>
        <taxon>Parachela</taxon>
        <taxon>Hypsibioidea</taxon>
        <taxon>Ramazzottiidae</taxon>
        <taxon>Ramazzottius</taxon>
    </lineage>
</organism>
<keyword evidence="3" id="KW-1185">Reference proteome</keyword>
<proteinExistence type="predicted"/>
<feature type="region of interest" description="Disordered" evidence="1">
    <location>
        <begin position="1"/>
        <end position="37"/>
    </location>
</feature>
<evidence type="ECO:0000313" key="3">
    <source>
        <dbReference type="Proteomes" id="UP000186922"/>
    </source>
</evidence>
<comment type="caution">
    <text evidence="2">The sequence shown here is derived from an EMBL/GenBank/DDBJ whole genome shotgun (WGS) entry which is preliminary data.</text>
</comment>
<gene>
    <name evidence="2" type="primary">RvY_02460-1</name>
    <name evidence="2" type="synonym">RvY_02460.1</name>
    <name evidence="2" type="ORF">RvY_02460</name>
</gene>
<accession>A0A1D1UJU4</accession>